<evidence type="ECO:0000313" key="16">
    <source>
        <dbReference type="EMBL" id="CAH0533106.1"/>
    </source>
</evidence>
<comment type="caution">
    <text evidence="16">The sequence shown here is derived from an EMBL/GenBank/DDBJ whole genome shotgun (WGS) entry which is preliminary data.</text>
</comment>
<evidence type="ECO:0000256" key="5">
    <source>
        <dbReference type="ARBA" id="ARBA00022692"/>
    </source>
</evidence>
<dbReference type="InterPro" id="IPR011276">
    <property type="entry name" value="TonB_haem/Hb_rcpt"/>
</dbReference>
<dbReference type="Gene3D" id="2.170.130.10">
    <property type="entry name" value="TonB-dependent receptor, plug domain"/>
    <property type="match status" value="1"/>
</dbReference>
<dbReference type="EMBL" id="CAKLDI010000001">
    <property type="protein sequence ID" value="CAH0533106.1"/>
    <property type="molecule type" value="Genomic_DNA"/>
</dbReference>
<feature type="signal peptide" evidence="13">
    <location>
        <begin position="1"/>
        <end position="20"/>
    </location>
</feature>
<dbReference type="InterPro" id="IPR036942">
    <property type="entry name" value="Beta-barrel_TonB_sf"/>
</dbReference>
<gene>
    <name evidence="16" type="primary">hemR</name>
    <name evidence="16" type="ORF">VST7929_00959</name>
</gene>
<comment type="similarity">
    <text evidence="2">Belongs to the TonB-dependent receptor family. Hemoglobin/haptoglobin binding protein subfamily.</text>
</comment>
<feature type="domain" description="TonB-dependent receptor plug" evidence="15">
    <location>
        <begin position="51"/>
        <end position="157"/>
    </location>
</feature>
<comment type="subcellular location">
    <subcellularLocation>
        <location evidence="1 11">Cell outer membrane</location>
        <topology evidence="1 11">Multi-pass membrane protein</topology>
    </subcellularLocation>
</comment>
<dbReference type="Pfam" id="PF07715">
    <property type="entry name" value="Plug"/>
    <property type="match status" value="1"/>
</dbReference>
<dbReference type="CDD" id="cd01347">
    <property type="entry name" value="ligand_gated_channel"/>
    <property type="match status" value="1"/>
</dbReference>
<dbReference type="PANTHER" id="PTHR30069">
    <property type="entry name" value="TONB-DEPENDENT OUTER MEMBRANE RECEPTOR"/>
    <property type="match status" value="1"/>
</dbReference>
<keyword evidence="17" id="KW-1185">Reference proteome</keyword>
<evidence type="ECO:0000256" key="8">
    <source>
        <dbReference type="ARBA" id="ARBA00023136"/>
    </source>
</evidence>
<evidence type="ECO:0000256" key="10">
    <source>
        <dbReference type="ARBA" id="ARBA00023237"/>
    </source>
</evidence>
<evidence type="ECO:0000256" key="12">
    <source>
        <dbReference type="RuleBase" id="RU003357"/>
    </source>
</evidence>
<dbReference type="RefSeq" id="WP_237465341.1">
    <property type="nucleotide sequence ID" value="NZ_CAKLDI010000001.1"/>
</dbReference>
<organism evidence="16 17">
    <name type="scientific">Vibrio stylophorae</name>
    <dbReference type="NCBI Taxonomy" id="659351"/>
    <lineage>
        <taxon>Bacteria</taxon>
        <taxon>Pseudomonadati</taxon>
        <taxon>Pseudomonadota</taxon>
        <taxon>Gammaproteobacteria</taxon>
        <taxon>Vibrionales</taxon>
        <taxon>Vibrionaceae</taxon>
        <taxon>Vibrio</taxon>
    </lineage>
</organism>
<feature type="domain" description="TonB-dependent receptor-like beta-barrel" evidence="14">
    <location>
        <begin position="247"/>
        <end position="673"/>
    </location>
</feature>
<keyword evidence="8 11" id="KW-0472">Membrane</keyword>
<keyword evidence="10 11" id="KW-0998">Cell outer membrane</keyword>
<evidence type="ECO:0000256" key="3">
    <source>
        <dbReference type="ARBA" id="ARBA00022448"/>
    </source>
</evidence>
<accession>A0ABM8ZS39</accession>
<keyword evidence="4 11" id="KW-1134">Transmembrane beta strand</keyword>
<evidence type="ECO:0000256" key="13">
    <source>
        <dbReference type="SAM" id="SignalP"/>
    </source>
</evidence>
<evidence type="ECO:0000256" key="9">
    <source>
        <dbReference type="ARBA" id="ARBA00023170"/>
    </source>
</evidence>
<proteinExistence type="inferred from homology"/>
<evidence type="ECO:0000259" key="14">
    <source>
        <dbReference type="Pfam" id="PF00593"/>
    </source>
</evidence>
<keyword evidence="7 12" id="KW-0798">TonB box</keyword>
<evidence type="ECO:0000256" key="6">
    <source>
        <dbReference type="ARBA" id="ARBA00022729"/>
    </source>
</evidence>
<evidence type="ECO:0000256" key="11">
    <source>
        <dbReference type="PROSITE-ProRule" id="PRU01360"/>
    </source>
</evidence>
<dbReference type="Pfam" id="PF00593">
    <property type="entry name" value="TonB_dep_Rec_b-barrel"/>
    <property type="match status" value="1"/>
</dbReference>
<evidence type="ECO:0000256" key="2">
    <source>
        <dbReference type="ARBA" id="ARBA00008143"/>
    </source>
</evidence>
<reference evidence="16" key="1">
    <citation type="submission" date="2021-11" db="EMBL/GenBank/DDBJ databases">
        <authorList>
            <person name="Rodrigo-Torres L."/>
            <person name="Arahal R. D."/>
            <person name="Lucena T."/>
        </authorList>
    </citation>
    <scope>NUCLEOTIDE SEQUENCE</scope>
    <source>
        <strain evidence="16">CECT 7929</strain>
    </source>
</reference>
<keyword evidence="9 16" id="KW-0675">Receptor</keyword>
<dbReference type="InterPro" id="IPR012910">
    <property type="entry name" value="Plug_dom"/>
</dbReference>
<protein>
    <submittedName>
        <fullName evidence="16">Hemin receptor</fullName>
    </submittedName>
</protein>
<keyword evidence="3 11" id="KW-0813">Transport</keyword>
<keyword evidence="5 11" id="KW-0812">Transmembrane</keyword>
<sequence>MNGRIYAALVCVSTCLPSYASTTNCENNEQQPCETNLITVTANRFEMDIAKYAGSVGVMEASELKQDANLIKALTDIPGFDSSNDLGRQIGSQYTIRGFGSFSDNRVIVRRDGVPLSSNLFSNHISTFRSDSDLLKRVEVVKGTSSILYGSGAIGGIVLMESKNADDFLKAGEQFGATLGQRFESNNMSSTRFSVAGDLDALPVDFVLYGKTSTSGDIALADGGVPGTTDIHNDENIDTLYFKGGWDIDAEKRLEFSVYDFDEKLDAVWQNLFHSNLDEYYVGHLEQQDWQLRYLQTSLEHQLIHLSAGVYYSDASYDRHSADMVNDPRWVTYRNEEKRWGANIQNVSLFDTGRVGHELLIGFEYAHREEDAIYQNAHGISDFGSMPNEYNDYGLYVLNTMTINDWQLTLGGRYDDFDREVKRHAQGSYSDSNFSPRAALAYEPVQGLTLLAGYAQSFRAPTPHETSSEGPLNPHYYYLPNYDLKAEKGEEYELGFSYESDGLITADDRLFFKAIYFDGKIKDMISLKRLPGLGTPPSSNEYAQYQNVDNATRQGVEIMANYWIGDWQIDASFETLDVEDEVTGLDVDQAFADKVMGRVSYIHQPWQLQLGVQVNHWFAPDQDFATTISGGQTYTYVDQSFTQVNVAGSWDFTASGSTWLAQNAMLYFGVNNLFDQQYINAGGVNESSRVGQATNYYLDLEVQF</sequence>
<evidence type="ECO:0000313" key="17">
    <source>
        <dbReference type="Proteomes" id="UP000838672"/>
    </source>
</evidence>
<dbReference type="InterPro" id="IPR000531">
    <property type="entry name" value="Beta-barrel_TonB"/>
</dbReference>
<evidence type="ECO:0000256" key="1">
    <source>
        <dbReference type="ARBA" id="ARBA00004571"/>
    </source>
</evidence>
<evidence type="ECO:0000259" key="15">
    <source>
        <dbReference type="Pfam" id="PF07715"/>
    </source>
</evidence>
<dbReference type="Proteomes" id="UP000838672">
    <property type="component" value="Unassembled WGS sequence"/>
</dbReference>
<name>A0ABM8ZS39_9VIBR</name>
<dbReference type="PROSITE" id="PS52016">
    <property type="entry name" value="TONB_DEPENDENT_REC_3"/>
    <property type="match status" value="1"/>
</dbReference>
<evidence type="ECO:0000256" key="4">
    <source>
        <dbReference type="ARBA" id="ARBA00022452"/>
    </source>
</evidence>
<dbReference type="SUPFAM" id="SSF56935">
    <property type="entry name" value="Porins"/>
    <property type="match status" value="1"/>
</dbReference>
<dbReference type="NCBIfam" id="TIGR01785">
    <property type="entry name" value="TonB-hemin"/>
    <property type="match status" value="1"/>
</dbReference>
<evidence type="ECO:0000256" key="7">
    <source>
        <dbReference type="ARBA" id="ARBA00023077"/>
    </source>
</evidence>
<dbReference type="InterPro" id="IPR037066">
    <property type="entry name" value="Plug_dom_sf"/>
</dbReference>
<keyword evidence="6 13" id="KW-0732">Signal</keyword>
<dbReference type="InterPro" id="IPR039426">
    <property type="entry name" value="TonB-dep_rcpt-like"/>
</dbReference>
<feature type="chain" id="PRO_5045238998" evidence="13">
    <location>
        <begin position="21"/>
        <end position="704"/>
    </location>
</feature>
<dbReference type="PANTHER" id="PTHR30069:SF29">
    <property type="entry name" value="HEMOGLOBIN AND HEMOGLOBIN-HAPTOGLOBIN-BINDING PROTEIN 1-RELATED"/>
    <property type="match status" value="1"/>
</dbReference>
<dbReference type="Gene3D" id="2.40.170.20">
    <property type="entry name" value="TonB-dependent receptor, beta-barrel domain"/>
    <property type="match status" value="1"/>
</dbReference>